<accession>A0A9P4X2V5</accession>
<proteinExistence type="predicted"/>
<evidence type="ECO:0000313" key="1">
    <source>
        <dbReference type="EMBL" id="KAF3055460.1"/>
    </source>
</evidence>
<protein>
    <submittedName>
        <fullName evidence="1">Uncharacterized protein</fullName>
    </submittedName>
</protein>
<gene>
    <name evidence="1" type="ORF">CFAM422_013081</name>
</gene>
<comment type="caution">
    <text evidence="1">The sequence shown here is derived from an EMBL/GenBank/DDBJ whole genome shotgun (WGS) entry which is preliminary data.</text>
</comment>
<dbReference type="Proteomes" id="UP000801864">
    <property type="component" value="Unassembled WGS sequence"/>
</dbReference>
<name>A0A9P4X2V5_9HYPO</name>
<reference evidence="1 2" key="1">
    <citation type="submission" date="2018-06" db="EMBL/GenBank/DDBJ databases">
        <title>Genome analysis of cellulolytic fungus Trichoderma lentiforme CFAM-422.</title>
        <authorList>
            <person name="Steindorff A.S."/>
            <person name="Formighieri E.F."/>
            <person name="Midorikawa G.E.O."/>
            <person name="Tamietti M.S."/>
            <person name="Ramos E.Z."/>
            <person name="Silva A.S."/>
            <person name="Bon E.P.S."/>
            <person name="Mendes T.D."/>
            <person name="Damaso M.C.T."/>
            <person name="Favaro L.C.L."/>
        </authorList>
    </citation>
    <scope>NUCLEOTIDE SEQUENCE [LARGE SCALE GENOMIC DNA]</scope>
    <source>
        <strain evidence="1 2">CFAM-422</strain>
    </source>
</reference>
<dbReference type="AlphaFoldDB" id="A0A9P4X2V5"/>
<keyword evidence="2" id="KW-1185">Reference proteome</keyword>
<organism evidence="1 2">
    <name type="scientific">Trichoderma lentiforme</name>
    <dbReference type="NCBI Taxonomy" id="1567552"/>
    <lineage>
        <taxon>Eukaryota</taxon>
        <taxon>Fungi</taxon>
        <taxon>Dikarya</taxon>
        <taxon>Ascomycota</taxon>
        <taxon>Pezizomycotina</taxon>
        <taxon>Sordariomycetes</taxon>
        <taxon>Hypocreomycetidae</taxon>
        <taxon>Hypocreales</taxon>
        <taxon>Hypocreaceae</taxon>
        <taxon>Trichoderma</taxon>
    </lineage>
</organism>
<evidence type="ECO:0000313" key="2">
    <source>
        <dbReference type="Proteomes" id="UP000801864"/>
    </source>
</evidence>
<sequence length="83" mass="8903">MSTKVVGTAGMLTLSIIMYGVRWGCVLDSEGFATNGFKVATIVGTAIRKMAAREGRGKLTPVVSLMQKSRLMLIDDVLDVVLL</sequence>
<dbReference type="EMBL" id="QLNT01000036">
    <property type="protein sequence ID" value="KAF3055460.1"/>
    <property type="molecule type" value="Genomic_DNA"/>
</dbReference>